<keyword evidence="3 10" id="KW-0479">Metal-binding</keyword>
<keyword evidence="7 10" id="KW-0862">Zinc</keyword>
<evidence type="ECO:0000256" key="4">
    <source>
        <dbReference type="ARBA" id="ARBA00022730"/>
    </source>
</evidence>
<dbReference type="Gene3D" id="1.10.40.50">
    <property type="entry name" value="Probable gtpase engc, domain 3"/>
    <property type="match status" value="1"/>
</dbReference>
<comment type="cofactor">
    <cofactor evidence="10">
        <name>Zn(2+)</name>
        <dbReference type="ChEBI" id="CHEBI:29105"/>
    </cofactor>
    <text evidence="10">Binds 1 zinc ion per subunit.</text>
</comment>
<dbReference type="Gene3D" id="3.40.50.300">
    <property type="entry name" value="P-loop containing nucleotide triphosphate hydrolases"/>
    <property type="match status" value="1"/>
</dbReference>
<keyword evidence="4 10" id="KW-0699">rRNA-binding</keyword>
<dbReference type="SUPFAM" id="SSF50249">
    <property type="entry name" value="Nucleic acid-binding proteins"/>
    <property type="match status" value="1"/>
</dbReference>
<comment type="subunit">
    <text evidence="10">Monomer. Associates with 30S ribosomal subunit, binds 16S rRNA.</text>
</comment>
<dbReference type="SUPFAM" id="SSF52540">
    <property type="entry name" value="P-loop containing nucleoside triphosphate hydrolases"/>
    <property type="match status" value="1"/>
</dbReference>
<evidence type="ECO:0000256" key="8">
    <source>
        <dbReference type="ARBA" id="ARBA00022884"/>
    </source>
</evidence>
<name>A0A1M6Q8P1_9BACL</name>
<comment type="subcellular location">
    <subcellularLocation>
        <location evidence="10">Cytoplasm</location>
    </subcellularLocation>
</comment>
<comment type="similarity">
    <text evidence="10">Belongs to the TRAFAC class YlqF/YawG GTPase family. RsgA subfamily.</text>
</comment>
<feature type="domain" description="CP-type G" evidence="12">
    <location>
        <begin position="63"/>
        <end position="221"/>
    </location>
</feature>
<proteinExistence type="inferred from homology"/>
<dbReference type="Pfam" id="PF16745">
    <property type="entry name" value="RsgA_N"/>
    <property type="match status" value="1"/>
</dbReference>
<sequence length="291" mass="32323">MQGRVIRARGGFFDVYTTEEIERRCRARGIFKKRGQTVLVGDLVQLVPMGETEGVIEEILPRSTELLRPPVANITQAFVIFSIVEPLIQTYLLDGLLVAVQQAGIRPVIVFTKCDIATDQDKEDLFNQYRLTGFPIFFVSSRKEIGLEDVKEALTGEITVLAGPSGVGKSSLLNALAPHFSLETGGISEKMGRGRHTTRHVSLLSVGENAWVADTPGFSQLSLSVASQDVRLYYPDFFPFAQNCPYRGCLHLQEENCAVQAAVERGDLPAERLTNYQTLVNNKIEQEGRQY</sequence>
<keyword evidence="9 10" id="KW-0342">GTP-binding</keyword>
<gene>
    <name evidence="10" type="primary">rsgA</name>
    <name evidence="13" type="ORF">SAMN05443507_10989</name>
</gene>
<dbReference type="InterPro" id="IPR012340">
    <property type="entry name" value="NA-bd_OB-fold"/>
</dbReference>
<evidence type="ECO:0000256" key="2">
    <source>
        <dbReference type="ARBA" id="ARBA00022517"/>
    </source>
</evidence>
<reference evidence="14" key="1">
    <citation type="submission" date="2016-11" db="EMBL/GenBank/DDBJ databases">
        <authorList>
            <person name="Varghese N."/>
            <person name="Submissions S."/>
        </authorList>
    </citation>
    <scope>NUCLEOTIDE SEQUENCE [LARGE SCALE GENOMIC DNA]</scope>
    <source>
        <strain evidence="14">USBA-503</strain>
    </source>
</reference>
<comment type="function">
    <text evidence="10">One of several proteins that assist in the late maturation steps of the functional core of the 30S ribosomal subunit. Helps release RbfA from mature subunits. May play a role in the assembly of ribosomal proteins into the subunit. Circularly permuted GTPase that catalyzes slow GTP hydrolysis, GTPase activity is stimulated by the 30S ribosomal subunit.</text>
</comment>
<feature type="domain" description="EngC GTPase" evidence="11">
    <location>
        <begin position="72"/>
        <end position="219"/>
    </location>
</feature>
<dbReference type="PANTHER" id="PTHR32120">
    <property type="entry name" value="SMALL RIBOSOMAL SUBUNIT BIOGENESIS GTPASE RSGA"/>
    <property type="match status" value="1"/>
</dbReference>
<dbReference type="Gene3D" id="2.40.50.140">
    <property type="entry name" value="Nucleic acid-binding proteins"/>
    <property type="match status" value="1"/>
</dbReference>
<dbReference type="GO" id="GO:0005525">
    <property type="term" value="F:GTP binding"/>
    <property type="evidence" value="ECO:0007669"/>
    <property type="project" value="UniProtKB-UniRule"/>
</dbReference>
<dbReference type="InterPro" id="IPR031944">
    <property type="entry name" value="RsgA_N"/>
</dbReference>
<dbReference type="GO" id="GO:0042274">
    <property type="term" value="P:ribosomal small subunit biogenesis"/>
    <property type="evidence" value="ECO:0007669"/>
    <property type="project" value="UniProtKB-UniRule"/>
</dbReference>
<feature type="binding site" evidence="10">
    <location>
        <position position="251"/>
    </location>
    <ligand>
        <name>Zn(2+)</name>
        <dbReference type="ChEBI" id="CHEBI:29105"/>
    </ligand>
</feature>
<dbReference type="NCBIfam" id="TIGR00157">
    <property type="entry name" value="ribosome small subunit-dependent GTPase A"/>
    <property type="match status" value="1"/>
</dbReference>
<dbReference type="HAMAP" id="MF_01820">
    <property type="entry name" value="GTPase_RsgA"/>
    <property type="match status" value="1"/>
</dbReference>
<dbReference type="Pfam" id="PF03193">
    <property type="entry name" value="RsgA_GTPase"/>
    <property type="match status" value="1"/>
</dbReference>
<dbReference type="AlphaFoldDB" id="A0A1M6Q8P1"/>
<dbReference type="EC" id="3.6.1.-" evidence="10"/>
<feature type="binding site" evidence="10">
    <location>
        <position position="249"/>
    </location>
    <ligand>
        <name>Zn(2+)</name>
        <dbReference type="ChEBI" id="CHEBI:29105"/>
    </ligand>
</feature>
<evidence type="ECO:0000259" key="12">
    <source>
        <dbReference type="PROSITE" id="PS51721"/>
    </source>
</evidence>
<dbReference type="CDD" id="cd04466">
    <property type="entry name" value="S1_YloQ_GTPase"/>
    <property type="match status" value="1"/>
</dbReference>
<dbReference type="PROSITE" id="PS50936">
    <property type="entry name" value="ENGC_GTPASE"/>
    <property type="match status" value="1"/>
</dbReference>
<dbReference type="PANTHER" id="PTHR32120:SF11">
    <property type="entry name" value="SMALL RIBOSOMAL SUBUNIT BIOGENESIS GTPASE RSGA 1, MITOCHONDRIAL-RELATED"/>
    <property type="match status" value="1"/>
</dbReference>
<evidence type="ECO:0000256" key="3">
    <source>
        <dbReference type="ARBA" id="ARBA00022723"/>
    </source>
</evidence>
<dbReference type="InterPro" id="IPR030378">
    <property type="entry name" value="G_CP_dom"/>
</dbReference>
<feature type="binding site" evidence="10">
    <location>
        <begin position="163"/>
        <end position="171"/>
    </location>
    <ligand>
        <name>GTP</name>
        <dbReference type="ChEBI" id="CHEBI:37565"/>
    </ligand>
</feature>
<organism evidence="13 14">
    <name type="scientific">Alicyclobacillus tolerans</name>
    <dbReference type="NCBI Taxonomy" id="90970"/>
    <lineage>
        <taxon>Bacteria</taxon>
        <taxon>Bacillati</taxon>
        <taxon>Bacillota</taxon>
        <taxon>Bacilli</taxon>
        <taxon>Bacillales</taxon>
        <taxon>Alicyclobacillaceae</taxon>
        <taxon>Alicyclobacillus</taxon>
    </lineage>
</organism>
<keyword evidence="14" id="KW-1185">Reference proteome</keyword>
<evidence type="ECO:0000256" key="1">
    <source>
        <dbReference type="ARBA" id="ARBA00022490"/>
    </source>
</evidence>
<evidence type="ECO:0000256" key="6">
    <source>
        <dbReference type="ARBA" id="ARBA00022801"/>
    </source>
</evidence>
<keyword evidence="8 10" id="KW-0694">RNA-binding</keyword>
<dbReference type="Proteomes" id="UP000184016">
    <property type="component" value="Unassembled WGS sequence"/>
</dbReference>
<evidence type="ECO:0000256" key="10">
    <source>
        <dbReference type="HAMAP-Rule" id="MF_01820"/>
    </source>
</evidence>
<dbReference type="PROSITE" id="PS51721">
    <property type="entry name" value="G_CP"/>
    <property type="match status" value="1"/>
</dbReference>
<protein>
    <recommendedName>
        <fullName evidence="10">Small ribosomal subunit biogenesis GTPase RsgA</fullName>
        <ecNumber evidence="10">3.6.1.-</ecNumber>
    </recommendedName>
</protein>
<dbReference type="InterPro" id="IPR004881">
    <property type="entry name" value="Ribosome_biogen_GTPase_RsgA"/>
</dbReference>
<keyword evidence="2 10" id="KW-0690">Ribosome biogenesis</keyword>
<dbReference type="CDD" id="cd01854">
    <property type="entry name" value="YjeQ_EngC"/>
    <property type="match status" value="1"/>
</dbReference>
<feature type="binding site" evidence="10">
    <location>
        <position position="257"/>
    </location>
    <ligand>
        <name>Zn(2+)</name>
        <dbReference type="ChEBI" id="CHEBI:29105"/>
    </ligand>
</feature>
<evidence type="ECO:0000313" key="14">
    <source>
        <dbReference type="Proteomes" id="UP000184016"/>
    </source>
</evidence>
<dbReference type="InterPro" id="IPR010914">
    <property type="entry name" value="RsgA_GTPase_dom"/>
</dbReference>
<dbReference type="RefSeq" id="WP_242650259.1">
    <property type="nucleotide sequence ID" value="NZ_FRAF01000009.1"/>
</dbReference>
<evidence type="ECO:0000256" key="7">
    <source>
        <dbReference type="ARBA" id="ARBA00022833"/>
    </source>
</evidence>
<dbReference type="GO" id="GO:0046872">
    <property type="term" value="F:metal ion binding"/>
    <property type="evidence" value="ECO:0007669"/>
    <property type="project" value="UniProtKB-KW"/>
</dbReference>
<keyword evidence="1 10" id="KW-0963">Cytoplasm</keyword>
<evidence type="ECO:0000256" key="9">
    <source>
        <dbReference type="ARBA" id="ARBA00023134"/>
    </source>
</evidence>
<dbReference type="GO" id="GO:0019843">
    <property type="term" value="F:rRNA binding"/>
    <property type="evidence" value="ECO:0007669"/>
    <property type="project" value="UniProtKB-KW"/>
</dbReference>
<dbReference type="GO" id="GO:0003924">
    <property type="term" value="F:GTPase activity"/>
    <property type="evidence" value="ECO:0007669"/>
    <property type="project" value="UniProtKB-UniRule"/>
</dbReference>
<feature type="binding site" evidence="10">
    <location>
        <position position="244"/>
    </location>
    <ligand>
        <name>Zn(2+)</name>
        <dbReference type="ChEBI" id="CHEBI:29105"/>
    </ligand>
</feature>
<evidence type="ECO:0000256" key="5">
    <source>
        <dbReference type="ARBA" id="ARBA00022741"/>
    </source>
</evidence>
<evidence type="ECO:0000259" key="11">
    <source>
        <dbReference type="PROSITE" id="PS50936"/>
    </source>
</evidence>
<dbReference type="InterPro" id="IPR027417">
    <property type="entry name" value="P-loop_NTPase"/>
</dbReference>
<keyword evidence="6 10" id="KW-0378">Hydrolase</keyword>
<accession>A0A1M6Q8P1</accession>
<dbReference type="EMBL" id="FRAF01000009">
    <property type="protein sequence ID" value="SHK16612.1"/>
    <property type="molecule type" value="Genomic_DNA"/>
</dbReference>
<evidence type="ECO:0000313" key="13">
    <source>
        <dbReference type="EMBL" id="SHK16612.1"/>
    </source>
</evidence>
<dbReference type="STRING" id="1830138.SAMN05443507_10989"/>
<keyword evidence="5 10" id="KW-0547">Nucleotide-binding</keyword>
<feature type="binding site" evidence="10">
    <location>
        <begin position="112"/>
        <end position="115"/>
    </location>
    <ligand>
        <name>GTP</name>
        <dbReference type="ChEBI" id="CHEBI:37565"/>
    </ligand>
</feature>
<dbReference type="GO" id="GO:0005737">
    <property type="term" value="C:cytoplasm"/>
    <property type="evidence" value="ECO:0007669"/>
    <property type="project" value="UniProtKB-SubCell"/>
</dbReference>